<sequence length="317" mass="35207">MSKQWLRECSLIVADEHGAGIDLSELKIKFNITRPSFAYPATGIFKVYNLNAETSAKLRQHEYKIVRFCAGYQGNAGQIFSGQIQYTYTGRDSPTDTYVVIQAQDGDQTYNDAVINATISAGYTQEDVDRLLMRDIEKYGVVAGLRPEFQKTVAPRGKVLFGMHRDELSILAKQNNAEWRYEDGQCHIIPKRTYLTEAVVLTYKTGLIGMPEQTIGGGINVKCLINPKIRPGTLIRLDNDSINMAGLSTGGIAKGDSNAGSRELPAPIDADGDYIVINVNYFGDTRETLYYMELICVAKSDQTLMNQSALSTDMRQL</sequence>
<dbReference type="STRING" id="1354304.XPG1_1046"/>
<dbReference type="NCBIfam" id="NF047561">
    <property type="entry name" value="orf58_phage_fam"/>
    <property type="match status" value="1"/>
</dbReference>
<dbReference type="RefSeq" id="WP_045958044.1">
    <property type="nucleotide sequence ID" value="NZ_FO704551.1"/>
</dbReference>
<dbReference type="KEGG" id="xpo:XPG1_1046"/>
<proteinExistence type="predicted"/>
<keyword evidence="2" id="KW-1185">Reference proteome</keyword>
<gene>
    <name evidence="1" type="ORF">XPG1_1046</name>
</gene>
<dbReference type="OrthoDB" id="2087522at2"/>
<organism evidence="1 2">
    <name type="scientific">Xenorhabdus poinarii G6</name>
    <dbReference type="NCBI Taxonomy" id="1354304"/>
    <lineage>
        <taxon>Bacteria</taxon>
        <taxon>Pseudomonadati</taxon>
        <taxon>Pseudomonadota</taxon>
        <taxon>Gammaproteobacteria</taxon>
        <taxon>Enterobacterales</taxon>
        <taxon>Morganellaceae</taxon>
        <taxon>Xenorhabdus</taxon>
    </lineage>
</organism>
<dbReference type="HOGENOM" id="CLU_059703_0_0_6"/>
<dbReference type="EMBL" id="FO704551">
    <property type="protein sequence ID" value="CDG20701.1"/>
    <property type="molecule type" value="Genomic_DNA"/>
</dbReference>
<reference evidence="1 2" key="1">
    <citation type="submission" date="2013-07" db="EMBL/GenBank/DDBJ databases">
        <authorList>
            <person name="Genoscope - CEA"/>
        </authorList>
    </citation>
    <scope>NUCLEOTIDE SEQUENCE [LARGE SCALE GENOMIC DNA]</scope>
    <source>
        <strain evidence="1 2">G6</strain>
    </source>
</reference>
<dbReference type="AlphaFoldDB" id="A0A068R1D3"/>
<accession>A0A068R1D3</accession>
<name>A0A068R1D3_9GAMM</name>
<protein>
    <submittedName>
        <fullName evidence="1">Putative bacteriophage protein</fullName>
    </submittedName>
</protein>
<evidence type="ECO:0000313" key="2">
    <source>
        <dbReference type="Proteomes" id="UP000032735"/>
    </source>
</evidence>
<evidence type="ECO:0000313" key="1">
    <source>
        <dbReference type="EMBL" id="CDG20701.1"/>
    </source>
</evidence>
<dbReference type="Proteomes" id="UP000032735">
    <property type="component" value="Chromosome"/>
</dbReference>